<gene>
    <name evidence="1" type="ORF">MRB53_030694</name>
</gene>
<sequence>MSPVTNLKLLRFLDLNYTGIELLPQGMEGLVNLRHLNLSRTFSLNILPIGVIRNLSLLEELYMSRSKYSWSLNSLQVEGGASIEEIINSTHLTDLHVHLVDLPSFDAYVKSEQWQKLESFYLIVGRVTDLLPPDTSKMKYIVEIGGCHIVDCERPLVLPSNTQYLAIENCNDIVGLSELPCLSHLNELKECHISRCDALRYITVAENNNTLTTLETLDLWALPELTSICKGVMQHDTLKCLKRVKIDGCHKLKNLFSVDWLHHLRNIEEIQIRKCTMMEEIIFGAEESVALSRLISLELECLPNLRSIFLGVCMCDSLQTINVTNCPKFKELPSSIATLSPALKAIKGSRKWWNALKWSDPGDQIILERFFKEQEEEEEDDDDEDIDDDDDEIHSL</sequence>
<name>A0ACC2KMD6_PERAE</name>
<proteinExistence type="predicted"/>
<reference evidence="1 2" key="1">
    <citation type="journal article" date="2022" name="Hortic Res">
        <title>A haplotype resolved chromosomal level avocado genome allows analysis of novel avocado genes.</title>
        <authorList>
            <person name="Nath O."/>
            <person name="Fletcher S.J."/>
            <person name="Hayward A."/>
            <person name="Shaw L.M."/>
            <person name="Masouleh A.K."/>
            <person name="Furtado A."/>
            <person name="Henry R.J."/>
            <person name="Mitter N."/>
        </authorList>
    </citation>
    <scope>NUCLEOTIDE SEQUENCE [LARGE SCALE GENOMIC DNA]</scope>
    <source>
        <strain evidence="2">cv. Hass</strain>
    </source>
</reference>
<evidence type="ECO:0000313" key="1">
    <source>
        <dbReference type="EMBL" id="KAJ8622165.1"/>
    </source>
</evidence>
<accession>A0ACC2KMD6</accession>
<evidence type="ECO:0000313" key="2">
    <source>
        <dbReference type="Proteomes" id="UP001234297"/>
    </source>
</evidence>
<dbReference type="EMBL" id="CM056818">
    <property type="protein sequence ID" value="KAJ8622165.1"/>
    <property type="molecule type" value="Genomic_DNA"/>
</dbReference>
<keyword evidence="2" id="KW-1185">Reference proteome</keyword>
<organism evidence="1 2">
    <name type="scientific">Persea americana</name>
    <name type="common">Avocado</name>
    <dbReference type="NCBI Taxonomy" id="3435"/>
    <lineage>
        <taxon>Eukaryota</taxon>
        <taxon>Viridiplantae</taxon>
        <taxon>Streptophyta</taxon>
        <taxon>Embryophyta</taxon>
        <taxon>Tracheophyta</taxon>
        <taxon>Spermatophyta</taxon>
        <taxon>Magnoliopsida</taxon>
        <taxon>Magnoliidae</taxon>
        <taxon>Laurales</taxon>
        <taxon>Lauraceae</taxon>
        <taxon>Persea</taxon>
    </lineage>
</organism>
<protein>
    <submittedName>
        <fullName evidence="1">Uncharacterized protein</fullName>
    </submittedName>
</protein>
<dbReference type="Proteomes" id="UP001234297">
    <property type="component" value="Chromosome 10"/>
</dbReference>
<comment type="caution">
    <text evidence="1">The sequence shown here is derived from an EMBL/GenBank/DDBJ whole genome shotgun (WGS) entry which is preliminary data.</text>
</comment>